<reference evidence="3 6" key="3">
    <citation type="submission" date="2018-07" db="EMBL/GenBank/DDBJ databases">
        <title>Genome sequence of extremly halophilic archaeon Halopelagius longus strain BC12-B1.</title>
        <authorList>
            <person name="Zhang X."/>
        </authorList>
    </citation>
    <scope>NUCLEOTIDE SEQUENCE [LARGE SCALE GENOMIC DNA]</scope>
    <source>
        <strain evidence="3 6">BC12-B1</strain>
    </source>
</reference>
<evidence type="ECO:0000313" key="4">
    <source>
        <dbReference type="EMBL" id="SDQ37222.1"/>
    </source>
</evidence>
<dbReference type="Proteomes" id="UP000199289">
    <property type="component" value="Unassembled WGS sequence"/>
</dbReference>
<dbReference type="RefSeq" id="WP_092534674.1">
    <property type="nucleotide sequence ID" value="NZ_FNKQ01000002.1"/>
</dbReference>
<evidence type="ECO:0000256" key="2">
    <source>
        <dbReference type="SAM" id="Phobius"/>
    </source>
</evidence>
<dbReference type="Proteomes" id="UP000255421">
    <property type="component" value="Unassembled WGS sequence"/>
</dbReference>
<evidence type="ECO:0000313" key="6">
    <source>
        <dbReference type="Proteomes" id="UP000255421"/>
    </source>
</evidence>
<name>A0A1H1AC23_9EURY</name>
<feature type="region of interest" description="Disordered" evidence="1">
    <location>
        <begin position="1"/>
        <end position="22"/>
    </location>
</feature>
<dbReference type="AlphaFoldDB" id="A0A1H1AC23"/>
<evidence type="ECO:0000313" key="3">
    <source>
        <dbReference type="EMBL" id="RDI70323.1"/>
    </source>
</evidence>
<keyword evidence="2" id="KW-0812">Transmembrane</keyword>
<feature type="transmembrane region" description="Helical" evidence="2">
    <location>
        <begin position="56"/>
        <end position="76"/>
    </location>
</feature>
<gene>
    <name evidence="3" type="ORF">DWB78_00500</name>
    <name evidence="4" type="ORF">SAMN05216278_1265</name>
</gene>
<dbReference type="EMBL" id="FNKQ01000002">
    <property type="protein sequence ID" value="SDQ37222.1"/>
    <property type="molecule type" value="Genomic_DNA"/>
</dbReference>
<feature type="transmembrane region" description="Helical" evidence="2">
    <location>
        <begin position="32"/>
        <end position="50"/>
    </location>
</feature>
<protein>
    <submittedName>
        <fullName evidence="4">Uncharacterized protein</fullName>
    </submittedName>
</protein>
<feature type="region of interest" description="Disordered" evidence="1">
    <location>
        <begin position="129"/>
        <end position="153"/>
    </location>
</feature>
<reference evidence="4" key="2">
    <citation type="submission" date="2016-10" db="EMBL/GenBank/DDBJ databases">
        <authorList>
            <person name="de Groot N.N."/>
        </authorList>
    </citation>
    <scope>NUCLEOTIDE SEQUENCE [LARGE SCALE GENOMIC DNA]</scope>
    <source>
        <strain evidence="4">CGMCC 1.12397</strain>
    </source>
</reference>
<keyword evidence="6" id="KW-1185">Reference proteome</keyword>
<keyword evidence="2" id="KW-1133">Transmembrane helix</keyword>
<dbReference type="OrthoDB" id="286051at2157"/>
<evidence type="ECO:0000313" key="5">
    <source>
        <dbReference type="Proteomes" id="UP000199289"/>
    </source>
</evidence>
<accession>A0A1H1AC23</accession>
<proteinExistence type="predicted"/>
<organism evidence="4 5">
    <name type="scientific">Halopelagius longus</name>
    <dbReference type="NCBI Taxonomy" id="1236180"/>
    <lineage>
        <taxon>Archaea</taxon>
        <taxon>Methanobacteriati</taxon>
        <taxon>Methanobacteriota</taxon>
        <taxon>Stenosarchaea group</taxon>
        <taxon>Halobacteria</taxon>
        <taxon>Halobacteriales</taxon>
        <taxon>Haloferacaceae</taxon>
    </lineage>
</organism>
<feature type="transmembrane region" description="Helical" evidence="2">
    <location>
        <begin position="96"/>
        <end position="114"/>
    </location>
</feature>
<feature type="compositionally biased region" description="Basic and acidic residues" evidence="1">
    <location>
        <begin position="9"/>
        <end position="22"/>
    </location>
</feature>
<dbReference type="EMBL" id="QQST01000001">
    <property type="protein sequence ID" value="RDI70323.1"/>
    <property type="molecule type" value="Genomic_DNA"/>
</dbReference>
<sequence length="153" mass="16818">MSRGSSGDGYRRGRDVERERDDSTVSGRYRQVLPVIWGTGAAVILVLSFLNIGFGVVLRAIAGVFLVTHIFFAGLIRADIKSLRRQGVDWGHSRHLWFGAAFTLPFVALAYYWYSGRVVRRVNESRGVADAGDASDADNGRQDASDDPPARST</sequence>
<keyword evidence="2" id="KW-0472">Membrane</keyword>
<reference evidence="5" key="1">
    <citation type="submission" date="2016-10" db="EMBL/GenBank/DDBJ databases">
        <authorList>
            <person name="Varghese N."/>
            <person name="Submissions S."/>
        </authorList>
    </citation>
    <scope>NUCLEOTIDE SEQUENCE [LARGE SCALE GENOMIC DNA]</scope>
    <source>
        <strain evidence="5">CGMCC 1.12397</strain>
    </source>
</reference>
<evidence type="ECO:0000256" key="1">
    <source>
        <dbReference type="SAM" id="MobiDB-lite"/>
    </source>
</evidence>